<evidence type="ECO:0000259" key="4">
    <source>
        <dbReference type="Pfam" id="PF21530"/>
    </source>
</evidence>
<dbReference type="AlphaFoldDB" id="A0A151J5X7"/>
<evidence type="ECO:0000259" key="2">
    <source>
        <dbReference type="Pfam" id="PF05970"/>
    </source>
</evidence>
<keyword evidence="1" id="KW-0547">Nucleotide-binding</keyword>
<comment type="catalytic activity">
    <reaction evidence="1">
        <text>ATP + H2O = ADP + phosphate + H(+)</text>
        <dbReference type="Rhea" id="RHEA:13065"/>
        <dbReference type="ChEBI" id="CHEBI:15377"/>
        <dbReference type="ChEBI" id="CHEBI:15378"/>
        <dbReference type="ChEBI" id="CHEBI:30616"/>
        <dbReference type="ChEBI" id="CHEBI:43474"/>
        <dbReference type="ChEBI" id="CHEBI:456216"/>
        <dbReference type="EC" id="5.6.2.3"/>
    </reaction>
</comment>
<feature type="domain" description="Helitron helicase-like" evidence="3">
    <location>
        <begin position="270"/>
        <end position="446"/>
    </location>
</feature>
<dbReference type="PANTHER" id="PTHR10492:SF57">
    <property type="entry name" value="ATP-DEPENDENT DNA HELICASE"/>
    <property type="match status" value="1"/>
</dbReference>
<dbReference type="GO" id="GO:0000723">
    <property type="term" value="P:telomere maintenance"/>
    <property type="evidence" value="ECO:0007669"/>
    <property type="project" value="InterPro"/>
</dbReference>
<keyword evidence="1 5" id="KW-0347">Helicase</keyword>
<dbReference type="GO" id="GO:0006310">
    <property type="term" value="P:DNA recombination"/>
    <property type="evidence" value="ECO:0007669"/>
    <property type="project" value="UniProtKB-KW"/>
</dbReference>
<dbReference type="InterPro" id="IPR027417">
    <property type="entry name" value="P-loop_NTPase"/>
</dbReference>
<dbReference type="SUPFAM" id="SSF52540">
    <property type="entry name" value="P-loop containing nucleoside triphosphate hydrolases"/>
    <property type="match status" value="2"/>
</dbReference>
<dbReference type="Pfam" id="PF05970">
    <property type="entry name" value="PIF1"/>
    <property type="match status" value="1"/>
</dbReference>
<evidence type="ECO:0000313" key="6">
    <source>
        <dbReference type="Proteomes" id="UP000078492"/>
    </source>
</evidence>
<dbReference type="EC" id="5.6.2.3" evidence="1"/>
<dbReference type="STRING" id="471704.A0A151J5X7"/>
<sequence length="1139" mass="133698">RTCGAKHFKSEKVANKGNSFNDCCSHGSVELDLLPQPPHELYELFMGNHSKSNHFYNRIRGYNNTFSFASFNAKISDFSAQRRGPYCFKIQGQIYYQINTALYPTPYEMPSYGQFFIVDNNEAIEYRLHQNSNLDEEILRLIDNIIRTNNIFAQSYRMIHEEIQAQQTENHNIRELQLGFLTKKGVDRGRYNIQRVNEVAAVFSTTADGEIPETYVTIYNKSNKTLQQVRTMDPNVEPWIYPLYYPYGNQGWHGNLRCNNSNKRVSRAAYVKHRIAIRDNFNIFILGRRLFQQWLVDNYVKIEKDRINYCKQNQKQLRAESYQGLIDYLANVANNNDAHIGKMIILPSTFVDSPRNMLQHYQDAMAIVRKYGKPDLFITMTCNPNWREIRENLLPNQQPVDRPDTCARVFNIKKDYLIDIIVRQKFFREVLAYVYVIEFQKRGLPHTIEYRRRNDELFYERPGRYVVNNRYVVPYEAKQYFYSDIPSHYVFKKVTINGKTINRWEKRQRYFNCIGRMYSVSPSQIELFHLRILLLHVKGAKNFEELRTVNNEIHQTFTAACLTLGLVEDDNEWYRAMNEAKVWMMPRRFRNLFVRILIHCQPVYPKKLWDEFKRDMSEDYIRRYGLTIGIKKAYRYITNLLEKEGSNITNFFEMEQVTEEQEIENTEKDQEDTLIGMRQYKQLNVKQKEIVDTILEAVVTNNNSNTCFYIDGPGGSGKTFIYTTLYYLLKSREKIINTMAFTGIAATLLPNGRTIHKVFGLPVPLFADSTSNIKVQSKEADNLKLVDIFILDEAPMAPRYVLEIMDQTLRDIMQNNLYFGGKIVLLGGDFRQLLPIKERATRSEVINLSIKFSTLWPQFKIFSLTENVRTLPEEREFAKFLLDLGNGTLNDYSDNFQIPERCIAKIDSDMIKDTYGDIITHKRYNIIANHVILSARNADVDEINEKVVKLLDETTERIYTNVDILEINDNEDIYICEAITTEYLNSLNPTSLPPHELRLRKYTVIMLIRNLNVSEGLCNGTRLLILDLESNLLRCEILSGNKIGEIIFLNRITLYCENIYPFTFKRRQFPVKLAFAMTINKSQGQTFEKVVVDLRKNIFNHGQLYVALSRVRSWDSLKVYLKDSNLNQVKNYVYKEVLE</sequence>
<accession>A0A151J5X7</accession>
<dbReference type="EMBL" id="KQ979914">
    <property type="protein sequence ID" value="KYN18631.1"/>
    <property type="molecule type" value="Genomic_DNA"/>
</dbReference>
<dbReference type="Pfam" id="PF21530">
    <property type="entry name" value="Pif1_2B_dom"/>
    <property type="match status" value="1"/>
</dbReference>
<dbReference type="GO" id="GO:0043139">
    <property type="term" value="F:5'-3' DNA helicase activity"/>
    <property type="evidence" value="ECO:0007669"/>
    <property type="project" value="UniProtKB-EC"/>
</dbReference>
<keyword evidence="1" id="KW-0234">DNA repair</keyword>
<feature type="non-terminal residue" evidence="5">
    <location>
        <position position="1"/>
    </location>
</feature>
<dbReference type="InterPro" id="IPR049163">
    <property type="entry name" value="Pif1-like_2B_dom"/>
</dbReference>
<dbReference type="CDD" id="cd18809">
    <property type="entry name" value="SF1_C_RecD"/>
    <property type="match status" value="1"/>
</dbReference>
<comment type="cofactor">
    <cofactor evidence="1">
        <name>Mg(2+)</name>
        <dbReference type="ChEBI" id="CHEBI:18420"/>
    </cofactor>
</comment>
<organism evidence="5 6">
    <name type="scientific">Trachymyrmex cornetzi</name>
    <dbReference type="NCBI Taxonomy" id="471704"/>
    <lineage>
        <taxon>Eukaryota</taxon>
        <taxon>Metazoa</taxon>
        <taxon>Ecdysozoa</taxon>
        <taxon>Arthropoda</taxon>
        <taxon>Hexapoda</taxon>
        <taxon>Insecta</taxon>
        <taxon>Pterygota</taxon>
        <taxon>Neoptera</taxon>
        <taxon>Endopterygota</taxon>
        <taxon>Hymenoptera</taxon>
        <taxon>Apocrita</taxon>
        <taxon>Aculeata</taxon>
        <taxon>Formicoidea</taxon>
        <taxon>Formicidae</taxon>
        <taxon>Myrmicinae</taxon>
        <taxon>Trachymyrmex</taxon>
    </lineage>
</organism>
<dbReference type="GO" id="GO:0006281">
    <property type="term" value="P:DNA repair"/>
    <property type="evidence" value="ECO:0007669"/>
    <property type="project" value="UniProtKB-KW"/>
</dbReference>
<gene>
    <name evidence="5" type="ORF">ALC57_09049</name>
</gene>
<dbReference type="InterPro" id="IPR025476">
    <property type="entry name" value="Helitron_helicase-like"/>
</dbReference>
<keyword evidence="1" id="KW-0227">DNA damage</keyword>
<dbReference type="Gene3D" id="3.40.50.300">
    <property type="entry name" value="P-loop containing nucleotide triphosphate hydrolases"/>
    <property type="match status" value="2"/>
</dbReference>
<dbReference type="PANTHER" id="PTHR10492">
    <property type="match status" value="1"/>
</dbReference>
<protein>
    <recommendedName>
        <fullName evidence="1">ATP-dependent DNA helicase</fullName>
        <ecNumber evidence="1">5.6.2.3</ecNumber>
    </recommendedName>
</protein>
<keyword evidence="1" id="KW-0233">DNA recombination</keyword>
<proteinExistence type="inferred from homology"/>
<dbReference type="Pfam" id="PF14214">
    <property type="entry name" value="Helitron_like_N"/>
    <property type="match status" value="1"/>
</dbReference>
<evidence type="ECO:0000313" key="5">
    <source>
        <dbReference type="EMBL" id="KYN18631.1"/>
    </source>
</evidence>
<feature type="domain" description="DNA helicase Pif1-like 2B" evidence="4">
    <location>
        <begin position="982"/>
        <end position="1028"/>
    </location>
</feature>
<dbReference type="InterPro" id="IPR010285">
    <property type="entry name" value="DNA_helicase_pif1-like_DEAD"/>
</dbReference>
<evidence type="ECO:0000256" key="1">
    <source>
        <dbReference type="RuleBase" id="RU363044"/>
    </source>
</evidence>
<feature type="domain" description="DNA helicase Pif1-like DEAD-box helicase" evidence="2">
    <location>
        <begin position="682"/>
        <end position="893"/>
    </location>
</feature>
<dbReference type="Proteomes" id="UP000078492">
    <property type="component" value="Unassembled WGS sequence"/>
</dbReference>
<comment type="similarity">
    <text evidence="1">Belongs to the helicase family.</text>
</comment>
<reference evidence="5 6" key="1">
    <citation type="submission" date="2015-09" db="EMBL/GenBank/DDBJ databases">
        <title>Trachymyrmex cornetzi WGS genome.</title>
        <authorList>
            <person name="Nygaard S."/>
            <person name="Hu H."/>
            <person name="Boomsma J."/>
            <person name="Zhang G."/>
        </authorList>
    </citation>
    <scope>NUCLEOTIDE SEQUENCE [LARGE SCALE GENOMIC DNA]</scope>
    <source>
        <strain evidence="5">Tcor2-1</strain>
        <tissue evidence="5">Whole body</tissue>
    </source>
</reference>
<keyword evidence="6" id="KW-1185">Reference proteome</keyword>
<keyword evidence="1" id="KW-0378">Hydrolase</keyword>
<evidence type="ECO:0000259" key="3">
    <source>
        <dbReference type="Pfam" id="PF14214"/>
    </source>
</evidence>
<dbReference type="GO" id="GO:0016887">
    <property type="term" value="F:ATP hydrolysis activity"/>
    <property type="evidence" value="ECO:0007669"/>
    <property type="project" value="RHEA"/>
</dbReference>
<name>A0A151J5X7_9HYME</name>
<keyword evidence="1" id="KW-0067">ATP-binding</keyword>
<dbReference type="GO" id="GO:0005524">
    <property type="term" value="F:ATP binding"/>
    <property type="evidence" value="ECO:0007669"/>
    <property type="project" value="UniProtKB-KW"/>
</dbReference>